<keyword evidence="1" id="KW-0732">Signal</keyword>
<sequence>MMKGIFVCMLLVGCSLVGALRQQASTRILLRSSDGSIERWCKTLCPNSPFKECFKYCNEGQTAGRNCEDECVASPNDTLPFDKCKQRCYTGDSTKICETECSSSSAPACTKHCYAGGLQKCEEDCNAKSGGLPKCRHHCKAHGRCDMCKSDCACHKEIK</sequence>
<feature type="chain" id="PRO_5030751312" evidence="1">
    <location>
        <begin position="20"/>
        <end position="159"/>
    </location>
</feature>
<name>A0A7S2RBS7_9STRA</name>
<reference evidence="2" key="1">
    <citation type="submission" date="2021-01" db="EMBL/GenBank/DDBJ databases">
        <authorList>
            <person name="Corre E."/>
            <person name="Pelletier E."/>
            <person name="Niang G."/>
            <person name="Scheremetjew M."/>
            <person name="Finn R."/>
            <person name="Kale V."/>
            <person name="Holt S."/>
            <person name="Cochrane G."/>
            <person name="Meng A."/>
            <person name="Brown T."/>
            <person name="Cohen L."/>
        </authorList>
    </citation>
    <scope>NUCLEOTIDE SEQUENCE</scope>
    <source>
        <strain evidence="2">NY070348D</strain>
    </source>
</reference>
<protein>
    <submittedName>
        <fullName evidence="2">Uncharacterized protein</fullName>
    </submittedName>
</protein>
<evidence type="ECO:0000313" key="2">
    <source>
        <dbReference type="EMBL" id="CAD9666613.1"/>
    </source>
</evidence>
<feature type="signal peptide" evidence="1">
    <location>
        <begin position="1"/>
        <end position="19"/>
    </location>
</feature>
<proteinExistence type="predicted"/>
<organism evidence="2">
    <name type="scientific">Mucochytrium quahogii</name>
    <dbReference type="NCBI Taxonomy" id="96639"/>
    <lineage>
        <taxon>Eukaryota</taxon>
        <taxon>Sar</taxon>
        <taxon>Stramenopiles</taxon>
        <taxon>Bigyra</taxon>
        <taxon>Labyrinthulomycetes</taxon>
        <taxon>Thraustochytrida</taxon>
        <taxon>Thraustochytriidae</taxon>
        <taxon>Mucochytrium</taxon>
    </lineage>
</organism>
<dbReference type="AlphaFoldDB" id="A0A7S2RBS7"/>
<dbReference type="EMBL" id="HBHK01003022">
    <property type="protein sequence ID" value="CAD9666613.1"/>
    <property type="molecule type" value="Transcribed_RNA"/>
</dbReference>
<gene>
    <name evidence="2" type="ORF">QSP1433_LOCUS1777</name>
</gene>
<accession>A0A7S2RBS7</accession>
<evidence type="ECO:0000256" key="1">
    <source>
        <dbReference type="SAM" id="SignalP"/>
    </source>
</evidence>